<evidence type="ECO:0000256" key="7">
    <source>
        <dbReference type="PIRNR" id="PIRNR001488"/>
    </source>
</evidence>
<sequence length="227" mass="24957">MTMHIESSPRRGWLVGAGRTMAMLALGASSFAWAAEPIEEGADYQVIQSGDGISRDGVVRVEEFFAYGCPHCHHLEGPLEAWLEKNEDEVELVRYPLPFSENSVAPTTAFYAAQKVLEEEGNADQLAKVHAPVFHALHEERRVFANAGEVRQFYAEQGVEVPAEAFGRVHDESAESLTRKAYEVFQTTQSRGVPTLVVDGRFVVGGKGPERTVEIVDALVARAQAED</sequence>
<feature type="domain" description="Thioredoxin" evidence="10">
    <location>
        <begin position="24"/>
        <end position="221"/>
    </location>
</feature>
<keyword evidence="12" id="KW-1185">Reference proteome</keyword>
<accession>A0A1H1W856</accession>
<comment type="subcellular location">
    <subcellularLocation>
        <location evidence="1 7">Periplasm</location>
    </subcellularLocation>
</comment>
<evidence type="ECO:0000259" key="10">
    <source>
        <dbReference type="PROSITE" id="PS51352"/>
    </source>
</evidence>
<evidence type="ECO:0000256" key="9">
    <source>
        <dbReference type="SAM" id="SignalP"/>
    </source>
</evidence>
<evidence type="ECO:0000256" key="2">
    <source>
        <dbReference type="ARBA" id="ARBA00005791"/>
    </source>
</evidence>
<dbReference type="EMBL" id="LT629736">
    <property type="protein sequence ID" value="SDS93283.1"/>
    <property type="molecule type" value="Genomic_DNA"/>
</dbReference>
<name>A0A1H1W856_9GAMM</name>
<dbReference type="InterPro" id="IPR001853">
    <property type="entry name" value="DSBA-like_thioredoxin_dom"/>
</dbReference>
<dbReference type="Pfam" id="PF01323">
    <property type="entry name" value="DSBA"/>
    <property type="match status" value="1"/>
</dbReference>
<dbReference type="GO" id="GO:0042597">
    <property type="term" value="C:periplasmic space"/>
    <property type="evidence" value="ECO:0007669"/>
    <property type="project" value="UniProtKB-SubCell"/>
</dbReference>
<dbReference type="PANTHER" id="PTHR35891:SF3">
    <property type="entry name" value="THIOL:DISULFIDE INTERCHANGE PROTEIN DSBL"/>
    <property type="match status" value="1"/>
</dbReference>
<comment type="similarity">
    <text evidence="2">Belongs to the thioredoxin family. DsbA subfamily.</text>
</comment>
<dbReference type="PANTHER" id="PTHR35891">
    <property type="entry name" value="THIOL:DISULFIDE INTERCHANGE PROTEIN DSBA"/>
    <property type="match status" value="1"/>
</dbReference>
<dbReference type="RefSeq" id="WP_093395245.1">
    <property type="nucleotide sequence ID" value="NZ_LT629736.1"/>
</dbReference>
<feature type="chain" id="PRO_5009264202" description="Thiol:disulfide interchange protein" evidence="9">
    <location>
        <begin position="35"/>
        <end position="227"/>
    </location>
</feature>
<dbReference type="InterPro" id="IPR006311">
    <property type="entry name" value="TAT_signal"/>
</dbReference>
<evidence type="ECO:0000256" key="4">
    <source>
        <dbReference type="ARBA" id="ARBA00022764"/>
    </source>
</evidence>
<evidence type="ECO:0000256" key="3">
    <source>
        <dbReference type="ARBA" id="ARBA00022729"/>
    </source>
</evidence>
<dbReference type="InterPro" id="IPR023205">
    <property type="entry name" value="DsbA/DsbL"/>
</dbReference>
<dbReference type="PROSITE" id="PS51318">
    <property type="entry name" value="TAT"/>
    <property type="match status" value="1"/>
</dbReference>
<proteinExistence type="inferred from homology"/>
<dbReference type="Gene3D" id="3.40.30.10">
    <property type="entry name" value="Glutaredoxin"/>
    <property type="match status" value="1"/>
</dbReference>
<dbReference type="Proteomes" id="UP000243207">
    <property type="component" value="Chromosome I"/>
</dbReference>
<keyword evidence="4 7" id="KW-0574">Periplasm</keyword>
<dbReference type="InterPro" id="IPR013766">
    <property type="entry name" value="Thioredoxin_domain"/>
</dbReference>
<evidence type="ECO:0000256" key="6">
    <source>
        <dbReference type="ARBA" id="ARBA00023284"/>
    </source>
</evidence>
<dbReference type="STRING" id="487184.SAMN05216421_2508"/>
<dbReference type="InterPro" id="IPR036249">
    <property type="entry name" value="Thioredoxin-like_sf"/>
</dbReference>
<keyword evidence="5 7" id="KW-1015">Disulfide bond</keyword>
<dbReference type="InterPro" id="IPR050824">
    <property type="entry name" value="Thiol_disulfide_DsbA"/>
</dbReference>
<feature type="signal peptide" evidence="9">
    <location>
        <begin position="1"/>
        <end position="34"/>
    </location>
</feature>
<dbReference type="CDD" id="cd03019">
    <property type="entry name" value="DsbA_DsbA"/>
    <property type="match status" value="1"/>
</dbReference>
<dbReference type="GO" id="GO:0016491">
    <property type="term" value="F:oxidoreductase activity"/>
    <property type="evidence" value="ECO:0007669"/>
    <property type="project" value="InterPro"/>
</dbReference>
<feature type="disulfide bond" description="Redox-active" evidence="8">
    <location>
        <begin position="69"/>
        <end position="72"/>
    </location>
</feature>
<evidence type="ECO:0000256" key="8">
    <source>
        <dbReference type="PIRSR" id="PIRSR001488-1"/>
    </source>
</evidence>
<keyword evidence="3 9" id="KW-0732">Signal</keyword>
<dbReference type="AlphaFoldDB" id="A0A1H1W856"/>
<evidence type="ECO:0000313" key="12">
    <source>
        <dbReference type="Proteomes" id="UP000243207"/>
    </source>
</evidence>
<keyword evidence="6" id="KW-0676">Redox-active center</keyword>
<reference evidence="12" key="1">
    <citation type="submission" date="2016-10" db="EMBL/GenBank/DDBJ databases">
        <authorList>
            <person name="Varghese N."/>
            <person name="Submissions S."/>
        </authorList>
    </citation>
    <scope>NUCLEOTIDE SEQUENCE [LARGE SCALE GENOMIC DNA]</scope>
    <source>
        <strain evidence="12">NRRL B-51270</strain>
    </source>
</reference>
<evidence type="ECO:0000256" key="1">
    <source>
        <dbReference type="ARBA" id="ARBA00004418"/>
    </source>
</evidence>
<organism evidence="11 12">
    <name type="scientific">Halopseudomonas xinjiangensis</name>
    <dbReference type="NCBI Taxonomy" id="487184"/>
    <lineage>
        <taxon>Bacteria</taxon>
        <taxon>Pseudomonadati</taxon>
        <taxon>Pseudomonadota</taxon>
        <taxon>Gammaproteobacteria</taxon>
        <taxon>Pseudomonadales</taxon>
        <taxon>Pseudomonadaceae</taxon>
        <taxon>Halopseudomonas</taxon>
    </lineage>
</organism>
<gene>
    <name evidence="11" type="ORF">SAMN05216421_2508</name>
</gene>
<dbReference type="PIRSF" id="PIRSF001488">
    <property type="entry name" value="Tdi_protein"/>
    <property type="match status" value="1"/>
</dbReference>
<evidence type="ECO:0000313" key="11">
    <source>
        <dbReference type="EMBL" id="SDS93283.1"/>
    </source>
</evidence>
<evidence type="ECO:0000256" key="5">
    <source>
        <dbReference type="ARBA" id="ARBA00023157"/>
    </source>
</evidence>
<dbReference type="PROSITE" id="PS51352">
    <property type="entry name" value="THIOREDOXIN_2"/>
    <property type="match status" value="1"/>
</dbReference>
<dbReference type="OrthoDB" id="9784896at2"/>
<dbReference type="SUPFAM" id="SSF52833">
    <property type="entry name" value="Thioredoxin-like"/>
    <property type="match status" value="1"/>
</dbReference>
<protein>
    <recommendedName>
        <fullName evidence="7">Thiol:disulfide interchange protein</fullName>
    </recommendedName>
</protein>